<evidence type="ECO:0000256" key="1">
    <source>
        <dbReference type="ARBA" id="ARBA00005254"/>
    </source>
</evidence>
<comment type="similarity">
    <text evidence="1">Belongs to the enoyl-CoA hydratase/isomerase family.</text>
</comment>
<dbReference type="CDD" id="cd06558">
    <property type="entry name" value="crotonase-like"/>
    <property type="match status" value="1"/>
</dbReference>
<dbReference type="Proteomes" id="UP000036902">
    <property type="component" value="Chromosome"/>
</dbReference>
<dbReference type="KEGG" id="thu:AC731_011890"/>
<name>A0A127K6M8_9RHOO</name>
<dbReference type="InterPro" id="IPR001753">
    <property type="entry name" value="Enoyl-CoA_hydra/iso"/>
</dbReference>
<reference evidence="4" key="1">
    <citation type="submission" date="2016-03" db="EMBL/GenBank/DDBJ databases">
        <authorList>
            <person name="Ma C."/>
            <person name="Zhou S."/>
            <person name="Yang G."/>
        </authorList>
    </citation>
    <scope>NUCLEOTIDE SEQUENCE [LARGE SCALE GENOMIC DNA]</scope>
    <source>
        <strain evidence="4">SgZ-1</strain>
    </source>
</reference>
<dbReference type="GO" id="GO:0006635">
    <property type="term" value="P:fatty acid beta-oxidation"/>
    <property type="evidence" value="ECO:0007669"/>
    <property type="project" value="TreeGrafter"/>
</dbReference>
<gene>
    <name evidence="3" type="ORF">AC731_011890</name>
</gene>
<proteinExistence type="inferred from homology"/>
<keyword evidence="2" id="KW-0456">Lyase</keyword>
<dbReference type="GO" id="GO:0016829">
    <property type="term" value="F:lyase activity"/>
    <property type="evidence" value="ECO:0007669"/>
    <property type="project" value="UniProtKB-KW"/>
</dbReference>
<dbReference type="InterPro" id="IPR014748">
    <property type="entry name" value="Enoyl-CoA_hydra_C"/>
</dbReference>
<evidence type="ECO:0000256" key="2">
    <source>
        <dbReference type="ARBA" id="ARBA00023239"/>
    </source>
</evidence>
<organism evidence="3 4">
    <name type="scientific">Thauera humireducens</name>
    <dbReference type="NCBI Taxonomy" id="1134435"/>
    <lineage>
        <taxon>Bacteria</taxon>
        <taxon>Pseudomonadati</taxon>
        <taxon>Pseudomonadota</taxon>
        <taxon>Betaproteobacteria</taxon>
        <taxon>Rhodocyclales</taxon>
        <taxon>Zoogloeaceae</taxon>
        <taxon>Thauera</taxon>
    </lineage>
</organism>
<dbReference type="Gene3D" id="1.10.12.10">
    <property type="entry name" value="Lyase 2-enoyl-coa Hydratase, Chain A, domain 2"/>
    <property type="match status" value="1"/>
</dbReference>
<dbReference type="STRING" id="1134435.AC731_011890"/>
<protein>
    <submittedName>
        <fullName evidence="3">Enoyl-CoA hydratase</fullName>
    </submittedName>
</protein>
<evidence type="ECO:0000313" key="4">
    <source>
        <dbReference type="Proteomes" id="UP000036902"/>
    </source>
</evidence>
<dbReference type="PANTHER" id="PTHR11941:SF54">
    <property type="entry name" value="ENOYL-COA HYDRATASE, MITOCHONDRIAL"/>
    <property type="match status" value="1"/>
</dbReference>
<sequence length="260" mass="27962">MESKIAFDLADGIATVTLHNPGKLNAVNAAMWRGLSAALRRVADTPEVRCVILRGAGEEAFAAGGDIEEFLTVRATVEDALHYHEELVANALDAIRDCTVPTVAAIRGACIGGGLEIAGCCDIRIAGESSRFGAPINRLGFSMYPGEMAGLLALVGPAVILEILLEGRILSAREALQKGLLSRVVDDEQVFDEAAACARRICAGAPLVARWHKQWVKRLMTGAPLTEDEKRQAFDFLATEDYREGLDAFLAKRSPVFKGR</sequence>
<accession>A0A127K6M8</accession>
<dbReference type="Pfam" id="PF00378">
    <property type="entry name" value="ECH_1"/>
    <property type="match status" value="1"/>
</dbReference>
<keyword evidence="4" id="KW-1185">Reference proteome</keyword>
<dbReference type="PANTHER" id="PTHR11941">
    <property type="entry name" value="ENOYL-COA HYDRATASE-RELATED"/>
    <property type="match status" value="1"/>
</dbReference>
<dbReference type="AlphaFoldDB" id="A0A127K6M8"/>
<dbReference type="EMBL" id="CP014646">
    <property type="protein sequence ID" value="AMO37581.1"/>
    <property type="molecule type" value="Genomic_DNA"/>
</dbReference>
<dbReference type="RefSeq" id="WP_048706296.1">
    <property type="nucleotide sequence ID" value="NZ_CP014646.1"/>
</dbReference>
<dbReference type="SUPFAM" id="SSF52096">
    <property type="entry name" value="ClpP/crotonase"/>
    <property type="match status" value="1"/>
</dbReference>
<dbReference type="Gene3D" id="3.90.226.10">
    <property type="entry name" value="2-enoyl-CoA Hydratase, Chain A, domain 1"/>
    <property type="match status" value="1"/>
</dbReference>
<dbReference type="InterPro" id="IPR029045">
    <property type="entry name" value="ClpP/crotonase-like_dom_sf"/>
</dbReference>
<evidence type="ECO:0000313" key="3">
    <source>
        <dbReference type="EMBL" id="AMO37581.1"/>
    </source>
</evidence>